<dbReference type="RefSeq" id="WP_007474420.1">
    <property type="nucleotide sequence ID" value="NZ_ABCJ01000003.1"/>
</dbReference>
<dbReference type="AlphaFoldDB" id="A0AAI9AHR9"/>
<keyword evidence="1" id="KW-0812">Transmembrane</keyword>
<proteinExistence type="predicted"/>
<evidence type="ECO:0000313" key="5">
    <source>
        <dbReference type="Proteomes" id="UP000306825"/>
    </source>
</evidence>
<protein>
    <submittedName>
        <fullName evidence="2">Acetyltransferase</fullName>
        <ecNumber evidence="2">2.3.1.1</ecNumber>
    </submittedName>
</protein>
<reference evidence="2 4" key="1">
    <citation type="journal article" date="2011" name="Stand. Genomic Sci.">
        <title>Draft genome sequence of Caminibacter mediatlanticus strain TB-2, an epsilonproteobacterium isolated from a deep-sea hydrothermal vent.</title>
        <authorList>
            <person name="Giovannelli D."/>
            <person name="Ferriera S."/>
            <person name="Johnson J."/>
            <person name="Kravitz S."/>
            <person name="Perez-Rodriguez I."/>
            <person name="Ricci J."/>
            <person name="O'Brien C."/>
            <person name="Voordeckers J.W."/>
            <person name="Bini E."/>
            <person name="Vetriani C."/>
        </authorList>
    </citation>
    <scope>NUCLEOTIDE SEQUENCE [LARGE SCALE GENOMIC DNA]</scope>
    <source>
        <strain evidence="2 4">TB-2</strain>
    </source>
</reference>
<dbReference type="Proteomes" id="UP000003288">
    <property type="component" value="Unassembled WGS sequence"/>
</dbReference>
<name>A0AAI9AHR9_9BACT</name>
<keyword evidence="1" id="KW-1133">Transmembrane helix</keyword>
<evidence type="ECO:0000313" key="3">
    <source>
        <dbReference type="EMBL" id="QCT94761.1"/>
    </source>
</evidence>
<keyword evidence="5" id="KW-1185">Reference proteome</keyword>
<dbReference type="EMBL" id="CP040463">
    <property type="protein sequence ID" value="QCT94761.1"/>
    <property type="molecule type" value="Genomic_DNA"/>
</dbReference>
<gene>
    <name evidence="2" type="ORF">CMTB2_01304</name>
    <name evidence="3" type="ORF">FE773_06075</name>
</gene>
<keyword evidence="2" id="KW-0808">Transferase</keyword>
<feature type="transmembrane region" description="Helical" evidence="1">
    <location>
        <begin position="18"/>
        <end position="44"/>
    </location>
</feature>
<evidence type="ECO:0000313" key="2">
    <source>
        <dbReference type="EMBL" id="EDM23862.1"/>
    </source>
</evidence>
<keyword evidence="1" id="KW-0472">Membrane</keyword>
<dbReference type="GO" id="GO:0016746">
    <property type="term" value="F:acyltransferase activity"/>
    <property type="evidence" value="ECO:0007669"/>
    <property type="project" value="UniProtKB-KW"/>
</dbReference>
<keyword evidence="2" id="KW-0012">Acyltransferase</keyword>
<dbReference type="Proteomes" id="UP000306825">
    <property type="component" value="Chromosome"/>
</dbReference>
<accession>A0AAI9AHR9</accession>
<evidence type="ECO:0000313" key="4">
    <source>
        <dbReference type="Proteomes" id="UP000003288"/>
    </source>
</evidence>
<dbReference type="EC" id="2.3.1.1" evidence="2"/>
<reference evidence="3 5" key="2">
    <citation type="submission" date="2019-05" db="EMBL/GenBank/DDBJ databases">
        <title>A comparative analysis of the Nautiliaceae.</title>
        <authorList>
            <person name="Grosche A."/>
            <person name="Smedile F."/>
            <person name="Vetriani C."/>
        </authorList>
    </citation>
    <scope>NUCLEOTIDE SEQUENCE [LARGE SCALE GENOMIC DNA]</scope>
    <source>
        <strain evidence="3 5">TB-2</strain>
    </source>
</reference>
<organism evidence="2 4">
    <name type="scientific">Caminibacter mediatlanticus TB-2</name>
    <dbReference type="NCBI Taxonomy" id="391592"/>
    <lineage>
        <taxon>Bacteria</taxon>
        <taxon>Pseudomonadati</taxon>
        <taxon>Campylobacterota</taxon>
        <taxon>Epsilonproteobacteria</taxon>
        <taxon>Nautiliales</taxon>
        <taxon>Nautiliaceae</taxon>
        <taxon>Caminibacter</taxon>
    </lineage>
</organism>
<evidence type="ECO:0000256" key="1">
    <source>
        <dbReference type="SAM" id="Phobius"/>
    </source>
</evidence>
<dbReference type="EMBL" id="ABCJ01000003">
    <property type="protein sequence ID" value="EDM23862.1"/>
    <property type="molecule type" value="Genomic_DNA"/>
</dbReference>
<sequence length="63" mass="7491">MYIFKFIDEWFNPVYKPIIASFIIYLVLITVFGVNNIVLIYLLYNLSIDITLIRIFKCEPISL</sequence>